<name>A0A418SCD2_9RHOB</name>
<reference evidence="1 2" key="1">
    <citation type="submission" date="2020-08" db="EMBL/GenBank/DDBJ databases">
        <title>Genome sequence of Rhodobacteraceae bacterium Lw-13e.</title>
        <authorList>
            <person name="Poehlein A."/>
            <person name="Wolter L."/>
            <person name="Daniel R."/>
            <person name="Brinkhoff T."/>
        </authorList>
    </citation>
    <scope>NUCLEOTIDE SEQUENCE [LARGE SCALE GENOMIC DNA]</scope>
    <source>
        <strain evidence="1 2">Lw-13e</strain>
    </source>
</reference>
<dbReference type="AlphaFoldDB" id="A0A418SCD2"/>
<protein>
    <submittedName>
        <fullName evidence="1">Uncharacterized protein</fullName>
    </submittedName>
</protein>
<dbReference type="Proteomes" id="UP000283786">
    <property type="component" value="Chromosome"/>
</dbReference>
<proteinExistence type="predicted"/>
<keyword evidence="2" id="KW-1185">Reference proteome</keyword>
<dbReference type="KEGG" id="palw:PSAL_012950"/>
<dbReference type="EMBL" id="CP060436">
    <property type="protein sequence ID" value="QPM90062.1"/>
    <property type="molecule type" value="Genomic_DNA"/>
</dbReference>
<evidence type="ECO:0000313" key="2">
    <source>
        <dbReference type="Proteomes" id="UP000283786"/>
    </source>
</evidence>
<dbReference type="InterPro" id="IPR045519">
    <property type="entry name" value="DUF6476"/>
</dbReference>
<gene>
    <name evidence="1" type="ORF">PSAL_012950</name>
</gene>
<dbReference type="Pfam" id="PF20082">
    <property type="entry name" value="DUF6476"/>
    <property type="match status" value="1"/>
</dbReference>
<accession>A0A418SCD2</accession>
<sequence>MRLLRRLVTALMLVMIFGLLSLVGLIVIRFAQSPAPALPAQISLPDGVTAEAVTMGSGWFAVVTKDQRILIFDADSGKLRQEIDIAQ</sequence>
<organism evidence="1 2">
    <name type="scientific">Pseudooceanicola algae</name>
    <dbReference type="NCBI Taxonomy" id="1537215"/>
    <lineage>
        <taxon>Bacteria</taxon>
        <taxon>Pseudomonadati</taxon>
        <taxon>Pseudomonadota</taxon>
        <taxon>Alphaproteobacteria</taxon>
        <taxon>Rhodobacterales</taxon>
        <taxon>Paracoccaceae</taxon>
        <taxon>Pseudooceanicola</taxon>
    </lineage>
</organism>
<evidence type="ECO:0000313" key="1">
    <source>
        <dbReference type="EMBL" id="QPM90062.1"/>
    </source>
</evidence>